<feature type="signal peptide" evidence="2">
    <location>
        <begin position="1"/>
        <end position="25"/>
    </location>
</feature>
<evidence type="ECO:0000313" key="6">
    <source>
        <dbReference type="Proteomes" id="UP000298652"/>
    </source>
</evidence>
<dbReference type="InterPro" id="IPR015202">
    <property type="entry name" value="GO-like_E_set"/>
</dbReference>
<keyword evidence="6" id="KW-1185">Reference proteome</keyword>
<dbReference type="PANTHER" id="PTHR32208">
    <property type="entry name" value="SECRETED PROTEIN-RELATED"/>
    <property type="match status" value="1"/>
</dbReference>
<dbReference type="SUPFAM" id="SSF81296">
    <property type="entry name" value="E set domains"/>
    <property type="match status" value="1"/>
</dbReference>
<dbReference type="OMA" id="PASTDCH"/>
<dbReference type="InterPro" id="IPR014756">
    <property type="entry name" value="Ig_E-set"/>
</dbReference>
<dbReference type="InterPro" id="IPR011043">
    <property type="entry name" value="Gal_Oxase/kelch_b-propeller"/>
</dbReference>
<reference evidence="5" key="1">
    <citation type="submission" date="2019-03" db="EMBL/GenBank/DDBJ databases">
        <title>WGS assembly of Setaria viridis.</title>
        <authorList>
            <person name="Huang P."/>
            <person name="Jenkins J."/>
            <person name="Grimwood J."/>
            <person name="Barry K."/>
            <person name="Healey A."/>
            <person name="Mamidi S."/>
            <person name="Sreedasyam A."/>
            <person name="Shu S."/>
            <person name="Feldman M."/>
            <person name="Wu J."/>
            <person name="Yu Y."/>
            <person name="Chen C."/>
            <person name="Johnson J."/>
            <person name="Rokhsar D."/>
            <person name="Baxter I."/>
            <person name="Schmutz J."/>
            <person name="Brutnell T."/>
            <person name="Kellogg E."/>
        </authorList>
    </citation>
    <scope>NUCLEOTIDE SEQUENCE [LARGE SCALE GENOMIC DNA]</scope>
</reference>
<dbReference type="AlphaFoldDB" id="A0A4V6D456"/>
<proteinExistence type="predicted"/>
<evidence type="ECO:0000256" key="1">
    <source>
        <dbReference type="ARBA" id="ARBA00022729"/>
    </source>
</evidence>
<dbReference type="InterPro" id="IPR013783">
    <property type="entry name" value="Ig-like_fold"/>
</dbReference>
<sequence>MELGFRYLVLALLLALGSNIAPASAAGGSWQLLQDSVGVSAMHMQLLHNDRVILFDRTNVGPSNLTFPAGHPCRSNPQDRWFHNSTDCTAHSVEYDVASNTFRALSIVTDTWCSSGYVAPDGTLVQTGGWEDGNRKVRLMPACTGPDTAGACDWSEKLADPDVLAGARWYATNQKLPDGGAIIVGGRDQPNYEFYPKAGPSATTLLPLPFLSETDEDSKYLYPFVHLNVDGNLFVFSNNRAILFDYKSGSVVRRYPTLGDGAPRNNPNAGSSVLLPLKPDATEAEVLICGGAPASSNDAVERGQFPPALRTCGRIKITDPDPAAAWVMEDMPSPRVMGDMILLPNGEVLIINGATDGIAGWGKANTFNPTPVIYRPDLPVGSRFEVQRPAGAPRPRMYHSSAVLLRDGRVLLGGSNPHEGYVFRNVKYPTELSLEAFSPDYLDASNDERRPNIVDPSLTGAPVNVNSRDQLMLPFRVPVLDPVVSVTMVAPSFTTHTYAQNQRLLFLQAQVNKAQLPGVGGAILPTDAYVATVTMPTNVLAPPGYYMLFVVNGRIPSQGIWVRIQ</sequence>
<dbReference type="Pfam" id="PF09118">
    <property type="entry name" value="GO-like_E_set"/>
    <property type="match status" value="1"/>
</dbReference>
<evidence type="ECO:0000259" key="3">
    <source>
        <dbReference type="Pfam" id="PF07250"/>
    </source>
</evidence>
<dbReference type="SUPFAM" id="SSF50965">
    <property type="entry name" value="Galactose oxidase, central domain"/>
    <property type="match status" value="1"/>
</dbReference>
<evidence type="ECO:0000313" key="5">
    <source>
        <dbReference type="EMBL" id="TKW05226.1"/>
    </source>
</evidence>
<accession>A0A4V6D456</accession>
<feature type="chain" id="PRO_5020692059" description="Galactose oxidase-like Early set domain-containing protein" evidence="2">
    <location>
        <begin position="26"/>
        <end position="565"/>
    </location>
</feature>
<gene>
    <name evidence="5" type="ORF">SEVIR_7G162000v2</name>
</gene>
<evidence type="ECO:0000256" key="2">
    <source>
        <dbReference type="SAM" id="SignalP"/>
    </source>
</evidence>
<dbReference type="InterPro" id="IPR009880">
    <property type="entry name" value="Glyoxal_oxidase_N"/>
</dbReference>
<dbReference type="InterPro" id="IPR037293">
    <property type="entry name" value="Gal_Oxidase_central_sf"/>
</dbReference>
<dbReference type="CDD" id="cd02851">
    <property type="entry name" value="E_set_GO_C"/>
    <property type="match status" value="1"/>
</dbReference>
<dbReference type="Gene3D" id="2.130.10.80">
    <property type="entry name" value="Galactose oxidase/kelch, beta-propeller"/>
    <property type="match status" value="1"/>
</dbReference>
<protein>
    <recommendedName>
        <fullName evidence="7">Galactose oxidase-like Early set domain-containing protein</fullName>
    </recommendedName>
</protein>
<dbReference type="Gramene" id="TKW05226">
    <property type="protein sequence ID" value="TKW05226"/>
    <property type="gene ID" value="SEVIR_7G162000v2"/>
</dbReference>
<evidence type="ECO:0008006" key="7">
    <source>
        <dbReference type="Google" id="ProtNLM"/>
    </source>
</evidence>
<feature type="domain" description="Galactose oxidase-like Early set" evidence="4">
    <location>
        <begin position="459"/>
        <end position="564"/>
    </location>
</feature>
<dbReference type="EMBL" id="CM016558">
    <property type="protein sequence ID" value="TKW05226.1"/>
    <property type="molecule type" value="Genomic_DNA"/>
</dbReference>
<dbReference type="Gene3D" id="2.60.40.10">
    <property type="entry name" value="Immunoglobulins"/>
    <property type="match status" value="1"/>
</dbReference>
<keyword evidence="1 2" id="KW-0732">Signal</keyword>
<organism evidence="5 6">
    <name type="scientific">Setaria viridis</name>
    <name type="common">Green bristlegrass</name>
    <name type="synonym">Setaria italica subsp. viridis</name>
    <dbReference type="NCBI Taxonomy" id="4556"/>
    <lineage>
        <taxon>Eukaryota</taxon>
        <taxon>Viridiplantae</taxon>
        <taxon>Streptophyta</taxon>
        <taxon>Embryophyta</taxon>
        <taxon>Tracheophyta</taxon>
        <taxon>Spermatophyta</taxon>
        <taxon>Magnoliopsida</taxon>
        <taxon>Liliopsida</taxon>
        <taxon>Poales</taxon>
        <taxon>Poaceae</taxon>
        <taxon>PACMAD clade</taxon>
        <taxon>Panicoideae</taxon>
        <taxon>Panicodae</taxon>
        <taxon>Paniceae</taxon>
        <taxon>Cenchrinae</taxon>
        <taxon>Setaria</taxon>
    </lineage>
</organism>
<name>A0A4V6D456_SETVI</name>
<feature type="domain" description="Glyoxal oxidase N-terminal" evidence="3">
    <location>
        <begin position="42"/>
        <end position="441"/>
    </location>
</feature>
<dbReference type="Proteomes" id="UP000298652">
    <property type="component" value="Chromosome 7"/>
</dbReference>
<dbReference type="PANTHER" id="PTHR32208:SF64">
    <property type="entry name" value="GALACTOSE OXIDASE-LIKE EARLY SET DOMAIN-CONTAINING PROTEIN"/>
    <property type="match status" value="1"/>
</dbReference>
<dbReference type="Pfam" id="PF07250">
    <property type="entry name" value="Glyoxal_oxid_N"/>
    <property type="match status" value="1"/>
</dbReference>
<evidence type="ECO:0000259" key="4">
    <source>
        <dbReference type="Pfam" id="PF09118"/>
    </source>
</evidence>